<keyword evidence="1 4" id="KW-0645">Protease</keyword>
<dbReference type="Pfam" id="PF13180">
    <property type="entry name" value="PDZ_2"/>
    <property type="match status" value="1"/>
</dbReference>
<evidence type="ECO:0000313" key="5">
    <source>
        <dbReference type="Proteomes" id="UP000237846"/>
    </source>
</evidence>
<evidence type="ECO:0000256" key="1">
    <source>
        <dbReference type="ARBA" id="ARBA00022670"/>
    </source>
</evidence>
<reference evidence="4 5" key="1">
    <citation type="submission" date="2018-03" db="EMBL/GenBank/DDBJ databases">
        <title>Genomic Encyclopedia of Archaeal and Bacterial Type Strains, Phase II (KMG-II): from individual species to whole genera.</title>
        <authorList>
            <person name="Goeker M."/>
        </authorList>
    </citation>
    <scope>NUCLEOTIDE SEQUENCE [LARGE SCALE GENOMIC DNA]</scope>
    <source>
        <strain evidence="4 5">DSM 45601</strain>
    </source>
</reference>
<accession>A0A2T0QDF0</accession>
<organism evidence="4 5">
    <name type="scientific">Allonocardiopsis opalescens</name>
    <dbReference type="NCBI Taxonomy" id="1144618"/>
    <lineage>
        <taxon>Bacteria</taxon>
        <taxon>Bacillati</taxon>
        <taxon>Actinomycetota</taxon>
        <taxon>Actinomycetes</taxon>
        <taxon>Streptosporangiales</taxon>
        <taxon>Allonocardiopsis</taxon>
    </lineage>
</organism>
<dbReference type="Gene3D" id="2.40.10.120">
    <property type="match status" value="1"/>
</dbReference>
<dbReference type="PANTHER" id="PTHR43343:SF3">
    <property type="entry name" value="PROTEASE DO-LIKE 8, CHLOROPLASTIC"/>
    <property type="match status" value="1"/>
</dbReference>
<dbReference type="PANTHER" id="PTHR43343">
    <property type="entry name" value="PEPTIDASE S12"/>
    <property type="match status" value="1"/>
</dbReference>
<evidence type="ECO:0000256" key="2">
    <source>
        <dbReference type="ARBA" id="ARBA00022801"/>
    </source>
</evidence>
<dbReference type="Proteomes" id="UP000237846">
    <property type="component" value="Unassembled WGS sequence"/>
</dbReference>
<dbReference type="InterPro" id="IPR036034">
    <property type="entry name" value="PDZ_sf"/>
</dbReference>
<proteinExistence type="predicted"/>
<dbReference type="InterPro" id="IPR051201">
    <property type="entry name" value="Chloro_Bact_Ser_Proteases"/>
</dbReference>
<gene>
    <name evidence="4" type="ORF">CLV72_101572</name>
</gene>
<keyword evidence="5" id="KW-1185">Reference proteome</keyword>
<protein>
    <submittedName>
        <fullName evidence="4">S1-C subfamily serine protease</fullName>
    </submittedName>
</protein>
<dbReference type="Gene3D" id="2.30.42.10">
    <property type="match status" value="1"/>
</dbReference>
<dbReference type="PROSITE" id="PS50106">
    <property type="entry name" value="PDZ"/>
    <property type="match status" value="1"/>
</dbReference>
<keyword evidence="2" id="KW-0378">Hydrolase</keyword>
<dbReference type="PRINTS" id="PR00834">
    <property type="entry name" value="PROTEASES2C"/>
</dbReference>
<dbReference type="CDD" id="cd06779">
    <property type="entry name" value="cpPDZ_Deg_HtrA-like"/>
    <property type="match status" value="1"/>
</dbReference>
<dbReference type="SMART" id="SM00228">
    <property type="entry name" value="PDZ"/>
    <property type="match status" value="1"/>
</dbReference>
<dbReference type="AlphaFoldDB" id="A0A2T0QDF0"/>
<comment type="caution">
    <text evidence="4">The sequence shown here is derived from an EMBL/GenBank/DDBJ whole genome shotgun (WGS) entry which is preliminary data.</text>
</comment>
<name>A0A2T0QDF0_9ACTN</name>
<dbReference type="SUPFAM" id="SSF50494">
    <property type="entry name" value="Trypsin-like serine proteases"/>
    <property type="match status" value="1"/>
</dbReference>
<evidence type="ECO:0000313" key="4">
    <source>
        <dbReference type="EMBL" id="PRY01974.1"/>
    </source>
</evidence>
<sequence length="276" mass="28320">MVDGGYVVTNNHVIELAAERGRIEIEFGDGDVREAQIVGRAASFDLAVLEVAEGPRVQPLEFGDSDSVVVGDTVIAIGSPLGLNGTVTTGIISAVDRPVAVGEQGAESYFSALQTDAAINPGNSGGPLVDVNGRVIGVNTAIDTVASPQTGGQGGSIGLGFAIPSNQVNNVVQQLITTGQATYAVIGAVLDIRYPGTGARIIGEEGENSIIPNGPAENAGLRPGDIITEFNGSRVTGPDELIVAIRQNQPGDTVDITYLRGDEENTTQLTLGNSTD</sequence>
<dbReference type="GO" id="GO:0004252">
    <property type="term" value="F:serine-type endopeptidase activity"/>
    <property type="evidence" value="ECO:0007669"/>
    <property type="project" value="InterPro"/>
</dbReference>
<evidence type="ECO:0000259" key="3">
    <source>
        <dbReference type="PROSITE" id="PS50106"/>
    </source>
</evidence>
<feature type="domain" description="PDZ" evidence="3">
    <location>
        <begin position="208"/>
        <end position="260"/>
    </location>
</feature>
<dbReference type="Pfam" id="PF13365">
    <property type="entry name" value="Trypsin_2"/>
    <property type="match status" value="1"/>
</dbReference>
<dbReference type="InterPro" id="IPR009003">
    <property type="entry name" value="Peptidase_S1_PA"/>
</dbReference>
<dbReference type="GO" id="GO:0006508">
    <property type="term" value="P:proteolysis"/>
    <property type="evidence" value="ECO:0007669"/>
    <property type="project" value="UniProtKB-KW"/>
</dbReference>
<dbReference type="InterPro" id="IPR001478">
    <property type="entry name" value="PDZ"/>
</dbReference>
<dbReference type="EMBL" id="PVZC01000001">
    <property type="protein sequence ID" value="PRY01974.1"/>
    <property type="molecule type" value="Genomic_DNA"/>
</dbReference>
<dbReference type="SUPFAM" id="SSF50156">
    <property type="entry name" value="PDZ domain-like"/>
    <property type="match status" value="1"/>
</dbReference>
<dbReference type="InterPro" id="IPR001940">
    <property type="entry name" value="Peptidase_S1C"/>
</dbReference>